<gene>
    <name evidence="1" type="ORF">AMECASPLE_035481</name>
</gene>
<name>A0ABV0Z5P9_9TELE</name>
<dbReference type="EMBL" id="JAHRIP010052311">
    <property type="protein sequence ID" value="MEQ2301405.1"/>
    <property type="molecule type" value="Genomic_DNA"/>
</dbReference>
<reference evidence="1 2" key="1">
    <citation type="submission" date="2021-06" db="EMBL/GenBank/DDBJ databases">
        <authorList>
            <person name="Palmer J.M."/>
        </authorList>
    </citation>
    <scope>NUCLEOTIDE SEQUENCE [LARGE SCALE GENOMIC DNA]</scope>
    <source>
        <strain evidence="1 2">AS_MEX2019</strain>
        <tissue evidence="1">Muscle</tissue>
    </source>
</reference>
<accession>A0ABV0Z5P9</accession>
<dbReference type="Proteomes" id="UP001469553">
    <property type="component" value="Unassembled WGS sequence"/>
</dbReference>
<keyword evidence="2" id="KW-1185">Reference proteome</keyword>
<organism evidence="1 2">
    <name type="scientific">Ameca splendens</name>
    <dbReference type="NCBI Taxonomy" id="208324"/>
    <lineage>
        <taxon>Eukaryota</taxon>
        <taxon>Metazoa</taxon>
        <taxon>Chordata</taxon>
        <taxon>Craniata</taxon>
        <taxon>Vertebrata</taxon>
        <taxon>Euteleostomi</taxon>
        <taxon>Actinopterygii</taxon>
        <taxon>Neopterygii</taxon>
        <taxon>Teleostei</taxon>
        <taxon>Neoteleostei</taxon>
        <taxon>Acanthomorphata</taxon>
        <taxon>Ovalentaria</taxon>
        <taxon>Atherinomorphae</taxon>
        <taxon>Cyprinodontiformes</taxon>
        <taxon>Goodeidae</taxon>
        <taxon>Ameca</taxon>
    </lineage>
</organism>
<proteinExistence type="predicted"/>
<protein>
    <submittedName>
        <fullName evidence="1">Uncharacterized protein</fullName>
    </submittedName>
</protein>
<evidence type="ECO:0000313" key="2">
    <source>
        <dbReference type="Proteomes" id="UP001469553"/>
    </source>
</evidence>
<comment type="caution">
    <text evidence="1">The sequence shown here is derived from an EMBL/GenBank/DDBJ whole genome shotgun (WGS) entry which is preliminary data.</text>
</comment>
<evidence type="ECO:0000313" key="1">
    <source>
        <dbReference type="EMBL" id="MEQ2301405.1"/>
    </source>
</evidence>
<sequence>MFGVYLLLDSETYPHSCPASIFQSTPAFPVSAEEKHLHSMMLPSLLVEIFPKRFAAVLAAEIDLNQSAKRQMHSTLLRFLLVKDFENHVPFFFISQLCATTFKPI</sequence>